<evidence type="ECO:0008006" key="3">
    <source>
        <dbReference type="Google" id="ProtNLM"/>
    </source>
</evidence>
<evidence type="ECO:0000313" key="2">
    <source>
        <dbReference type="Proteomes" id="UP000244948"/>
    </source>
</evidence>
<organism evidence="1 2">
    <name type="scientific">Ignatzschineria indica</name>
    <dbReference type="NCBI Taxonomy" id="472583"/>
    <lineage>
        <taxon>Bacteria</taxon>
        <taxon>Pseudomonadati</taxon>
        <taxon>Pseudomonadota</taxon>
        <taxon>Gammaproteobacteria</taxon>
        <taxon>Cardiobacteriales</taxon>
        <taxon>Ignatzschineriaceae</taxon>
        <taxon>Ignatzschineria</taxon>
    </lineage>
</organism>
<evidence type="ECO:0000313" key="1">
    <source>
        <dbReference type="EMBL" id="PWD84688.1"/>
    </source>
</evidence>
<dbReference type="EMBL" id="QEWR01000002">
    <property type="protein sequence ID" value="PWD84688.1"/>
    <property type="molecule type" value="Genomic_DNA"/>
</dbReference>
<gene>
    <name evidence="1" type="ORF">DC082_03955</name>
</gene>
<name>A0A2U2ANE8_9GAMM</name>
<accession>A0A2U2ANE8</accession>
<reference evidence="1 2" key="1">
    <citation type="journal article" date="2018" name="Genome Announc.">
        <title>Ignatzschineria cameli sp. nov., isolated from necrotic foot tissue of dromedaries (Camelus dromedarius) and associated maggots (Wohlfahrtia species) in Dubai.</title>
        <authorList>
            <person name="Tsang C.C."/>
            <person name="Tang J.Y."/>
            <person name="Fong J.Y."/>
            <person name="Kinne J."/>
            <person name="Lee H.H."/>
            <person name="Joseph M."/>
            <person name="Jose S."/>
            <person name="Schuster R.K."/>
            <person name="Tang Y."/>
            <person name="Sivakumar S."/>
            <person name="Chen J.H."/>
            <person name="Teng J.L."/>
            <person name="Lau S.K."/>
            <person name="Wernery U."/>
            <person name="Woo P.C."/>
        </authorList>
    </citation>
    <scope>NUCLEOTIDE SEQUENCE [LARGE SCALE GENOMIC DNA]</scope>
    <source>
        <strain evidence="1 2">KCTC 22643</strain>
    </source>
</reference>
<protein>
    <recommendedName>
        <fullName evidence="3">DUF945 domain-containing protein</fullName>
    </recommendedName>
</protein>
<dbReference type="RefSeq" id="WP_109235843.1">
    <property type="nucleotide sequence ID" value="NZ_BMXZ01000001.1"/>
</dbReference>
<comment type="caution">
    <text evidence="1">The sequence shown here is derived from an EMBL/GenBank/DDBJ whole genome shotgun (WGS) entry which is preliminary data.</text>
</comment>
<sequence>MKKQIIGYTLSLALAAGSVGYSAPLDLFEENYEAINRALVGPGVISQLSDYAIEIEATTKSENVADFTADLLMDFGGTPNQVLKSEERGEVVFTNYAEGQGVATILSKANIALYQEEEDADSILFLKAENVEQQGQIDQENSQYKFTYRYPEVIIFNDEGAIDVATVNEINLEGIYGFSQNFEKRDSVNIDYKSGKIVIKPEGRDEALVTIEGSNGYWVENNGEKVQKFLFELNKIFVKESDEDQPFSEILMDRLTYAAGAELMDEKPYIHGHFGIDKIEVKVLAYKLAALPFGDFNLKLQLTELSDDLFEKLEVLRLNEADTLNEILVNSSFKMSDFVVPGSRLNISIAGDLDEDHAKMDLSIMPNAAFIEKVSTLNLEDPDAFSEAFSGLTFFEFVNQYIDDLVVNVMIDKSYFINLGSNVLLSQGEADNQEAAKRQMNEFYKEFMVLAMVINSGMPVIEFSPQGISSDIRYNGGVWSVNGQEIDLELIASMFSE</sequence>
<keyword evidence="2" id="KW-1185">Reference proteome</keyword>
<dbReference type="AlphaFoldDB" id="A0A2U2ANE8"/>
<proteinExistence type="predicted"/>
<dbReference type="Proteomes" id="UP000244948">
    <property type="component" value="Unassembled WGS sequence"/>
</dbReference>